<organism evidence="1 2">
    <name type="scientific">Ichthyobacterium seriolicida</name>
    <dbReference type="NCBI Taxonomy" id="242600"/>
    <lineage>
        <taxon>Bacteria</taxon>
        <taxon>Pseudomonadati</taxon>
        <taxon>Bacteroidota</taxon>
        <taxon>Flavobacteriia</taxon>
        <taxon>Flavobacteriales</taxon>
        <taxon>Ichthyobacteriaceae</taxon>
        <taxon>Ichthyobacterium</taxon>
    </lineage>
</organism>
<dbReference type="Proteomes" id="UP000243197">
    <property type="component" value="Chromosome"/>
</dbReference>
<name>A0A1J1EBP1_9FLAO</name>
<evidence type="ECO:0000313" key="1">
    <source>
        <dbReference type="EMBL" id="BAV95355.1"/>
    </source>
</evidence>
<reference evidence="1 2" key="1">
    <citation type="submission" date="2014-03" db="EMBL/GenBank/DDBJ databases">
        <title>complete genome sequence of Flavobacteriaceae bacterium JBKA-6.</title>
        <authorList>
            <person name="Takano T."/>
            <person name="Nakamura Y."/>
            <person name="Takuma S."/>
            <person name="Yasuike M."/>
            <person name="Matsuyama T."/>
            <person name="Sakai T."/>
            <person name="Fujiwara A."/>
            <person name="Kimoto K."/>
            <person name="Fukuda Y."/>
            <person name="Kondo H."/>
            <person name="Hirono I."/>
            <person name="Nakayasu C."/>
        </authorList>
    </citation>
    <scope>NUCLEOTIDE SEQUENCE [LARGE SCALE GENOMIC DNA]</scope>
    <source>
        <strain evidence="1 2">JBKA-6</strain>
    </source>
</reference>
<evidence type="ECO:0000313" key="2">
    <source>
        <dbReference type="Proteomes" id="UP000243197"/>
    </source>
</evidence>
<dbReference type="KEGG" id="ise:JBKA6_1342"/>
<proteinExistence type="predicted"/>
<dbReference type="AlphaFoldDB" id="A0A1J1EBP1"/>
<keyword evidence="2" id="KW-1185">Reference proteome</keyword>
<accession>A0A1J1EBP1</accession>
<sequence>MLNPKLPIGKAIATWSNLKLGLELSLSLDFIFTKELVIAMENAVSLMDA</sequence>
<gene>
    <name evidence="1" type="ORF">JBKA6_1342</name>
</gene>
<protein>
    <submittedName>
        <fullName evidence="1">Uncharacterized protein</fullName>
    </submittedName>
</protein>
<dbReference type="EMBL" id="AP014564">
    <property type="protein sequence ID" value="BAV95355.1"/>
    <property type="molecule type" value="Genomic_DNA"/>
</dbReference>